<dbReference type="PANTHER" id="PTHR46300">
    <property type="entry name" value="P450, PUTATIVE (EUROFUNG)-RELATED-RELATED"/>
    <property type="match status" value="1"/>
</dbReference>
<dbReference type="InterPro" id="IPR017972">
    <property type="entry name" value="Cyt_P450_CS"/>
</dbReference>
<dbReference type="Pfam" id="PF00067">
    <property type="entry name" value="p450"/>
    <property type="match status" value="6"/>
</dbReference>
<comment type="caution">
    <text evidence="9">The sequence shown here is derived from an EMBL/GenBank/DDBJ whole genome shotgun (WGS) entry which is preliminary data.</text>
</comment>
<accession>A0A409VTR3</accession>
<dbReference type="InterPro" id="IPR036396">
    <property type="entry name" value="Cyt_P450_sf"/>
</dbReference>
<dbReference type="OrthoDB" id="2919035at2759"/>
<keyword evidence="5" id="KW-0479">Metal-binding</keyword>
<reference evidence="9 10" key="1">
    <citation type="journal article" date="2018" name="Evol. Lett.">
        <title>Horizontal gene cluster transfer increased hallucinogenic mushroom diversity.</title>
        <authorList>
            <person name="Reynolds H.T."/>
            <person name="Vijayakumar V."/>
            <person name="Gluck-Thaler E."/>
            <person name="Korotkin H.B."/>
            <person name="Matheny P.B."/>
            <person name="Slot J.C."/>
        </authorList>
    </citation>
    <scope>NUCLEOTIDE SEQUENCE [LARGE SCALE GENOMIC DNA]</scope>
    <source>
        <strain evidence="9 10">2629</strain>
    </source>
</reference>
<evidence type="ECO:0000313" key="10">
    <source>
        <dbReference type="Proteomes" id="UP000284842"/>
    </source>
</evidence>
<evidence type="ECO:0000256" key="1">
    <source>
        <dbReference type="ARBA" id="ARBA00001971"/>
    </source>
</evidence>
<evidence type="ECO:0000313" key="9">
    <source>
        <dbReference type="EMBL" id="PPQ69644.1"/>
    </source>
</evidence>
<keyword evidence="10" id="KW-1185">Reference proteome</keyword>
<dbReference type="Gene3D" id="1.10.630.10">
    <property type="entry name" value="Cytochrome P450"/>
    <property type="match status" value="6"/>
</dbReference>
<dbReference type="CDD" id="cd11065">
    <property type="entry name" value="CYP64-like"/>
    <property type="match status" value="5"/>
</dbReference>
<keyword evidence="4" id="KW-0349">Heme</keyword>
<evidence type="ECO:0000256" key="7">
    <source>
        <dbReference type="ARBA" id="ARBA00023004"/>
    </source>
</evidence>
<gene>
    <name evidence="9" type="ORF">CVT24_001217</name>
</gene>
<dbReference type="PROSITE" id="PS00086">
    <property type="entry name" value="CYTOCHROME_P450"/>
    <property type="match status" value="5"/>
</dbReference>
<evidence type="ECO:0000256" key="5">
    <source>
        <dbReference type="ARBA" id="ARBA00022723"/>
    </source>
</evidence>
<evidence type="ECO:0000256" key="8">
    <source>
        <dbReference type="ARBA" id="ARBA00023033"/>
    </source>
</evidence>
<dbReference type="InterPro" id="IPR050364">
    <property type="entry name" value="Cytochrome_P450_fung"/>
</dbReference>
<comment type="pathway">
    <text evidence="2">Secondary metabolite biosynthesis.</text>
</comment>
<dbReference type="GO" id="GO:0020037">
    <property type="term" value="F:heme binding"/>
    <property type="evidence" value="ECO:0007669"/>
    <property type="project" value="InterPro"/>
</dbReference>
<dbReference type="EMBL" id="NHTK01005979">
    <property type="protein sequence ID" value="PPQ69644.1"/>
    <property type="molecule type" value="Genomic_DNA"/>
</dbReference>
<comment type="similarity">
    <text evidence="3">Belongs to the cytochrome P450 family.</text>
</comment>
<dbReference type="SUPFAM" id="SSF48264">
    <property type="entry name" value="Cytochrome P450"/>
    <property type="match status" value="5"/>
</dbReference>
<keyword evidence="7" id="KW-0408">Iron</keyword>
<evidence type="ECO:0000256" key="2">
    <source>
        <dbReference type="ARBA" id="ARBA00005179"/>
    </source>
</evidence>
<dbReference type="InterPro" id="IPR001128">
    <property type="entry name" value="Cyt_P450"/>
</dbReference>
<keyword evidence="6" id="KW-0560">Oxidoreductase</keyword>
<organism evidence="9 10">
    <name type="scientific">Panaeolus cyanescens</name>
    <dbReference type="NCBI Taxonomy" id="181874"/>
    <lineage>
        <taxon>Eukaryota</taxon>
        <taxon>Fungi</taxon>
        <taxon>Dikarya</taxon>
        <taxon>Basidiomycota</taxon>
        <taxon>Agaricomycotina</taxon>
        <taxon>Agaricomycetes</taxon>
        <taxon>Agaricomycetidae</taxon>
        <taxon>Agaricales</taxon>
        <taxon>Agaricineae</taxon>
        <taxon>Galeropsidaceae</taxon>
        <taxon>Panaeolus</taxon>
    </lineage>
</organism>
<name>A0A409VTR3_9AGAR</name>
<dbReference type="GO" id="GO:0004497">
    <property type="term" value="F:monooxygenase activity"/>
    <property type="evidence" value="ECO:0007669"/>
    <property type="project" value="UniProtKB-KW"/>
</dbReference>
<evidence type="ECO:0000256" key="3">
    <source>
        <dbReference type="ARBA" id="ARBA00010617"/>
    </source>
</evidence>
<dbReference type="Proteomes" id="UP000284842">
    <property type="component" value="Unassembled WGS sequence"/>
</dbReference>
<protein>
    <recommendedName>
        <fullName evidence="11">Cytochrome P450</fullName>
    </recommendedName>
</protein>
<dbReference type="GO" id="GO:0005506">
    <property type="term" value="F:iron ion binding"/>
    <property type="evidence" value="ECO:0007669"/>
    <property type="project" value="InterPro"/>
</dbReference>
<keyword evidence="8" id="KW-0503">Monooxygenase</keyword>
<sequence length="2510" mass="286053">MPLLSTLAEYPYHSIVGTFLLCTALKTILTRKKRNPNGLPLPPGPKGLPIIGNLLDMPKDKPWLAYDDWCKVYGDMVYFEVLGQPFIVLGSLEKTYDLFEKRSSNYSDRMRMPMVLELMHWDYNMAMLPYGQWWRRHRRAFHEHFHPGVVAKHQPVQLHETRAFLQRLLDTPDNFLHHVRHTFAATIMRVAYGITVKESEDPYILNAEQALYGLAEAGIPGSFLVDLIPALKYIPDWFPGATFQKKATRWRNINKDVALKPFEYVKEQMTVSAVQTFFLAMARYPEVMKKAQAELDAVIGNNRLPEFSDRPSLPYINAMVKESMRWQLIIPLAVGHMATEDDEYNGYFIPKGTVLMGNGWSILHDPEVFDHPEEYIPERYLGADGQLDPNARNPTVAAFGYGRRICPGRHMSDNALFMIIASTLAVYDIQAPLDANGKPVKPKAEFTSGLLSMTLLSAFSEHPYLSAVLVIVASVLISNARAEARRNPRRLPRPPGPKGLPIIGNMMNMPKYNEDPWIAYDQMRKKYGDMIYMEVLGRPFLVLNTLEKVDDLLDKRSLKYSSRPHMTMLLDLMGWDINFGLLPYGQKWREDRRTFHEHFGPGAIEKRRPILLSETHKFLMLLLTRPNQFPDHIRYTNNETPSTFGATIMRIAYGINIEPNSNNKYLLSAERALASITEAAAPGRFLVDLIPVLKHVPKWFPGAAFQRKAEEWRKIQEDFVEAPYQYVTQRMKEGNSVSCMLTMLLESLPPKADPKWDEEHKRAKTVPAVAFAGGSETTVSAVTTFFLAMVMYPEVMGKAQKEIDLVVGPERLPTFSDRDSLPYTNAILKEIMRWRIIANLGLAHMLSEDDEYEGYFIPKGTIVMGNAWSILHDPQVFRDPEEFIPERYLKDGLLDPEVLDPTVAVFGHGRRICPGQSLADQQMFILIASTLASFDIRAPLDAAGKPIMPSGKYKSGGLLFRSNAVLHLDLLLLSPCQLFVPVHESMSFLSSISEHPYLSAVLIVITGILTRNARGRRQRNPRGLPRPPGPKGYPIIGNLMDMPKLDEYPWIAYDQMQKDYGDMIYMEVLGKPFLILSTLEKVDNLLDQRSLKYSSRPHLTMILELMGWDINFGLLPYGQRWREDRRTFHEHFGPSAIDNHRPILLEETNQFLMLLLEKPEKFFDHIRYTFGAVVMRITYGIKIEPNTNNKYMINAERANATLKEAAVPGRFMVDLIPALKYIPKWFPGASFQRKAAEWSKVREEFIDVPYQHVAQLMKEGSSVPCMLTSLLSRLPSETDPKWGEEFRRAKTVPAIAFAGGSETTVSAVTTFFLAMVMHPEVMDKAQKEIDSVVGLDRLPTFSDRGSLPYICAIIKEILRWRVVTPLGLAHCVSEDDEYEGYFIPKGTIVMGNIWSIMHDPQAFQNPERFIPERYMKNGQLNPDIRDPRVAVFGHGRRVCPGQFLSDQQMFILIASTLAAFDIRAPLDATGKPIMPRGEYTSGALSGLPKPPGPKGYPIIGNLWDMPKIEETPWVEYDKMRDTYGDMIYFEVLGQPFLILGSYERVQDLFEKRSSNYSSRPHMPMVMDLMDWHFNFSFLPYGHKWKKDRRVFHDFFHPGVIEQYHPILVQEGHAFLRSLIKAPKDLQRHIRHTFASSIMRVTYGITIQPSNDDIYVVTAERALKSVSDATVPGTFLVDLIPAMKYIPEWFPGAHFQRQAAVWRGMKNDFLNLPFNHVKRLMATGDAVQCILTTLIDQLPDENHPERFEAEERAKSICAIAFAGGADTTVSALHTFFLAMTMYPEAQKKAQAELDAVVGSHRLPDFSDRPMLPYINALIKECLRWHGIANLGLAHSVSEDDEYNGYFIPKGTIVMGNTWAILHDPDVFEKPDEFIPERYLKDGKLDTSVRDPSVAAFGYGRRICPGRYFSDQNMYILVAFVLAAFDIRAPLNEKGEPVYYSLVLGLKETLFRSTVRLNFGLKEFQHCWRKVSFQALDLRLQPQAVGTNKHWPGRAFLMTPYLPLCLAFPSLRMLKYTSIPCCRENDQGVQESACLALVKVIARTRRNPKGLPRPPGPKGYPIIGNLWDMPNIEDKPWVEYNKMKDTYGDMIYFEVLGQPFLILGSYERAQDLFEKRSSNYSNRPHMPMVMDLMDWHFNFVFLPYGNKWRKYRRVFHDFFHSGVINKYQPILVKEAHAFLRSLLQAPKDLQHHIRHTFISSIMRITYGITIQPSNDDIYVLTAERALKSMTDASVPGTFLVDLIPAMKYIPEWFPGASFQRQATVWQGMKNDFLDLPFNHVKRSMENGSAVPCILTTLLDQLPNENDPERLEAEERAKGVCAVAFAGGADTTASALHTFFLAMTMYPEAQKKAQAELDAVVGFNRLPDFGDRPSLPYINALIKECSRWQAVANLGLAHSTSEDDEYNGYFIPKGTIVMGNTWAILNDPDAFETPQEFIPERYLKDGQLDTSVRDPSVAAFGYGRRICPGRFFSDQNMFILVAFVLAAFDIRAPLNEKGVPIRPQARYTSAPLS</sequence>
<evidence type="ECO:0000256" key="4">
    <source>
        <dbReference type="ARBA" id="ARBA00022617"/>
    </source>
</evidence>
<dbReference type="PANTHER" id="PTHR46300:SF7">
    <property type="entry name" value="P450, PUTATIVE (EUROFUNG)-RELATED"/>
    <property type="match status" value="1"/>
</dbReference>
<evidence type="ECO:0008006" key="11">
    <source>
        <dbReference type="Google" id="ProtNLM"/>
    </source>
</evidence>
<dbReference type="PRINTS" id="PR00463">
    <property type="entry name" value="EP450I"/>
</dbReference>
<comment type="cofactor">
    <cofactor evidence="1">
        <name>heme</name>
        <dbReference type="ChEBI" id="CHEBI:30413"/>
    </cofactor>
</comment>
<dbReference type="STRING" id="181874.A0A409VTR3"/>
<dbReference type="GO" id="GO:0016705">
    <property type="term" value="F:oxidoreductase activity, acting on paired donors, with incorporation or reduction of molecular oxygen"/>
    <property type="evidence" value="ECO:0007669"/>
    <property type="project" value="InterPro"/>
</dbReference>
<proteinExistence type="inferred from homology"/>
<dbReference type="InterPro" id="IPR002401">
    <property type="entry name" value="Cyt_P450_E_grp-I"/>
</dbReference>
<dbReference type="InParanoid" id="A0A409VTR3"/>
<evidence type="ECO:0000256" key="6">
    <source>
        <dbReference type="ARBA" id="ARBA00023002"/>
    </source>
</evidence>